<keyword evidence="2" id="KW-1185">Reference proteome</keyword>
<sequence length="571" mass="63180">MAADGPCFDLPEECWDLVFRHLHRGWDLESLSLVCKRFYALSNALLIRLSVTGPISSGTFSKLLYRFPNLVSLNLSKFKGDIRPLFSEIKRFASLINLKELDISRHQIEFDPSNYSGLVFKNLKVLKCRRVPVMGDSHLFAIACSFPCLEELDISDPNMVFRSERQTASEHIVTDKGIEALSSSLRSLRKISISGNHFITDSSIASLVDRLNLESIEILDCPLITANAILSMMRKSINLCSVSASGIVFPRTHSLVYQSYCRILHVIDLESSILPDAFLCSLAHLPLVRLSLVNCTTFTLQGLSFLVRASPLLQYFALGDSDLLTDKDMEILSLYLPSLVTIKLNSCSGLTISTISVLVRNCHLLEEIHMENTGLGRNDITLHCSKSSSVKTLKLGWNDDITNECLLKIACVCPKLEELDVSSCAGISEEGIANVLNICPDIKSLGIDFCSGIQSIGYGCELPKLEVLSAAYSAVSNNGLQMVGIRCSGLLKLVLQGCLEITSCGVEEVGKTCERLREIDLGRCDYVDVRAVERIILSCQTLRRVTSPSDLTETLKRIFLQHGCLVRDLLL</sequence>
<dbReference type="Pfam" id="PF13516">
    <property type="entry name" value="LRR_6"/>
    <property type="match status" value="2"/>
</dbReference>
<gene>
    <name evidence="1" type="ORF">CEURO_LOCUS17455</name>
</gene>
<accession>A0A9P0ZNJ7</accession>
<dbReference type="SUPFAM" id="SSF81383">
    <property type="entry name" value="F-box domain"/>
    <property type="match status" value="1"/>
</dbReference>
<dbReference type="SUPFAM" id="SSF52047">
    <property type="entry name" value="RNI-like"/>
    <property type="match status" value="2"/>
</dbReference>
<evidence type="ECO:0000313" key="1">
    <source>
        <dbReference type="EMBL" id="CAH9106783.1"/>
    </source>
</evidence>
<reference evidence="1" key="1">
    <citation type="submission" date="2022-07" db="EMBL/GenBank/DDBJ databases">
        <authorList>
            <person name="Macas J."/>
            <person name="Novak P."/>
            <person name="Neumann P."/>
        </authorList>
    </citation>
    <scope>NUCLEOTIDE SEQUENCE</scope>
</reference>
<name>A0A9P0ZNJ7_CUSEU</name>
<dbReference type="Gene3D" id="1.20.1280.50">
    <property type="match status" value="1"/>
</dbReference>
<dbReference type="InterPro" id="IPR001611">
    <property type="entry name" value="Leu-rich_rpt"/>
</dbReference>
<dbReference type="InterPro" id="IPR032675">
    <property type="entry name" value="LRR_dom_sf"/>
</dbReference>
<dbReference type="AlphaFoldDB" id="A0A9P0ZNJ7"/>
<evidence type="ECO:0008006" key="3">
    <source>
        <dbReference type="Google" id="ProtNLM"/>
    </source>
</evidence>
<dbReference type="PANTHER" id="PTHR13318">
    <property type="entry name" value="PARTNER OF PAIRED, ISOFORM B-RELATED"/>
    <property type="match status" value="1"/>
</dbReference>
<dbReference type="GO" id="GO:0019005">
    <property type="term" value="C:SCF ubiquitin ligase complex"/>
    <property type="evidence" value="ECO:0007669"/>
    <property type="project" value="TreeGrafter"/>
</dbReference>
<dbReference type="InterPro" id="IPR006553">
    <property type="entry name" value="Leu-rich_rpt_Cys-con_subtyp"/>
</dbReference>
<evidence type="ECO:0000313" key="2">
    <source>
        <dbReference type="Proteomes" id="UP001152484"/>
    </source>
</evidence>
<protein>
    <recommendedName>
        <fullName evidence="3">F-box domain-containing protein</fullName>
    </recommendedName>
</protein>
<dbReference type="SMART" id="SM00367">
    <property type="entry name" value="LRR_CC"/>
    <property type="match status" value="8"/>
</dbReference>
<dbReference type="PANTHER" id="PTHR13318:SF106">
    <property type="entry name" value="F-BOX_LRR-REPEAT PROTEIN 2"/>
    <property type="match status" value="1"/>
</dbReference>
<dbReference type="EMBL" id="CAMAPE010000050">
    <property type="protein sequence ID" value="CAH9106783.1"/>
    <property type="molecule type" value="Genomic_DNA"/>
</dbReference>
<dbReference type="Proteomes" id="UP001152484">
    <property type="component" value="Unassembled WGS sequence"/>
</dbReference>
<comment type="caution">
    <text evidence="1">The sequence shown here is derived from an EMBL/GenBank/DDBJ whole genome shotgun (WGS) entry which is preliminary data.</text>
</comment>
<dbReference type="GO" id="GO:0031146">
    <property type="term" value="P:SCF-dependent proteasomal ubiquitin-dependent protein catabolic process"/>
    <property type="evidence" value="ECO:0007669"/>
    <property type="project" value="TreeGrafter"/>
</dbReference>
<organism evidence="1 2">
    <name type="scientific">Cuscuta europaea</name>
    <name type="common">European dodder</name>
    <dbReference type="NCBI Taxonomy" id="41803"/>
    <lineage>
        <taxon>Eukaryota</taxon>
        <taxon>Viridiplantae</taxon>
        <taxon>Streptophyta</taxon>
        <taxon>Embryophyta</taxon>
        <taxon>Tracheophyta</taxon>
        <taxon>Spermatophyta</taxon>
        <taxon>Magnoliopsida</taxon>
        <taxon>eudicotyledons</taxon>
        <taxon>Gunneridae</taxon>
        <taxon>Pentapetalae</taxon>
        <taxon>asterids</taxon>
        <taxon>lamiids</taxon>
        <taxon>Solanales</taxon>
        <taxon>Convolvulaceae</taxon>
        <taxon>Cuscuteae</taxon>
        <taxon>Cuscuta</taxon>
        <taxon>Cuscuta subgen. Cuscuta</taxon>
    </lineage>
</organism>
<proteinExistence type="predicted"/>
<dbReference type="InterPro" id="IPR036047">
    <property type="entry name" value="F-box-like_dom_sf"/>
</dbReference>
<dbReference type="OrthoDB" id="6066220at2759"/>
<dbReference type="Gene3D" id="3.80.10.10">
    <property type="entry name" value="Ribonuclease Inhibitor"/>
    <property type="match status" value="4"/>
</dbReference>